<feature type="compositionally biased region" description="Basic and acidic residues" evidence="1">
    <location>
        <begin position="507"/>
        <end position="519"/>
    </location>
</feature>
<sequence>MATRAPLQELPLIGHIPETISEISLDSIEKYIRQVCLIASSSAGSKNDIAQIFESFEKTKELKNEKFVSRLLGGVFNEILYMDGSSKTSEKKLLVLFYNGIVKNVPQSIMALAVEQLDTFFVYRLMDFLEITGNFDLQMTLVEALFRTYGSKYLKQKASALLTGEGHEFNVLRKLFTSITKENFFEDTRLFLNASNKRTSKVFSIKANSIEIDDYMYIHKDKNKKFWVDINQVDAEVSWYLPKSEIPKLVLDSALPSEDLVLVTLNLVDVIKTDVLGSKTNEYYLIFKLKGDINIDTLNIQIQGKKCLKIKFLSDNKFHMCVDEVLSGLLCKKIYDTEEPTLKKISSSRRITKSNNDSSCLNSIGIKSPSGSGSPSQAEIISITDMTENNSISSQQYDTALICDVHKVWAFKKQNDYKELPITLSTNKSNSNSYKTPDRKKSSAKYKQFMDEEIISIEEHNNNVVEPKKSMGMQKNIRTGKNVDNSSVLKQTRTSSAKKSKTSICTKKSEDNNKLKERKSDYSQLSMIAKNCSFDRDMLSSLGASIASKENKSCAKDLIGEHFSEIPPVNIPKESLINAEASPKSFKTEVPKISLSQPIESNKKIVKKNQNFLEREEDNLRISKNSRGNNSMAPSQISNPLENEPNNKSDSEQTQISKVSETSAVKNKVEILQNILLNECSAKNNKKTLQEITDNNHDNFPSKKAKLTEIQKHLNKSQSTQNNNKKANLSDEDDDNLLSNSANTSLIQKDQILISTTKNVEKLEIKKIKLTHIEREDYKRTQQSIKPKKSKKVKLSKKLLKIKNKKSDLLSYEDDEYSPSKSSKMSEDLIKTVQDTEPVQRLKNNDFTSKIPIKSIQTNVTAYPRKGLKGTNSSQIYQDNSMKQTLQSKISTDEFKINPKQRAQKPIEELADLQEHEAVKNDDNEYAKAFVQSNQEKIITSAEDQAAEDLDLMAQLSQIPQQLNLSNEKNDMPLVQKEKKNKNIDLPRKDVYTCTKQDKQLKTIHKRRTRKPLKKPANLQEHKAVKKDDDKVKEKEKNTLARDQPAVSSKENEMPYMDLSKSKCDDNASPKQTKVTPNRRSRKLIKEPVDLQEQANKKDQEKNKTSAKNRADAESPDLTVQLSQITKKLNSSSEEDELPLAQLFHKIIDLPRKDDYISNKQGKQSIITLQHEAVKKDDDEDAKVKEKEKNNTSANDQQAVSSEDNEMPLVQNILNKKEMKITNLPRSKYDKKTKQTKETPKRRYRKLLRELADLQEAEKKEVDEDTKVVRTKKAFVQNNKKQTKTSAKNRAAAESPDLTVELSQITQKLNSSIEEDERHLVQLIQKENIIIDLPLKDDRMQDKQSKITPAKEQEQEAVKKNDAKVEEKIKSSAKDQAVKSPDLPRNEDYIYNKQDKQSKITPAKEQEQEAGKNDDKVEEEIKSSANDQAVESPDLTVQLSQVTQKLTSSSLEDEMPLVKPILKKKEIQILDSLNQDDDSTSPKQGQESKIVRKPVKKLSDLKEDLVNRDNVEDTEMVIYTKKAFLQFNEEKSKTLAKDQPAENKKQIQKNTGKPKIVDKPGVLFASYLGPHSDIENPISEHSDICEEREQSNLDNGSVDKTNIEDVLLDNEDIFNDDEDVPENLFDEVNKLATNPNNVAPKRLERSNNEEQNVISSYEGLVKVDKPLRTSILETFSAIQNTKANKPVYSVKSSKTTKRILYDGEETHLEELKLEVSKMDMEKRENIKINKTVPQYHKKKLNNKNNTALHELSYKEKLTTVNKTIKKIGRKRKYRAIKNIPSDFESDAENNISYDDILSSVIRPKKTKLRNRNSNVENMDLSDNEEARAALDDFFLHVKNKSKMFLKLTKNSQQITALKQLKNTAHKYLSKSEI</sequence>
<feature type="region of interest" description="Disordered" evidence="1">
    <location>
        <begin position="1165"/>
        <end position="1243"/>
    </location>
</feature>
<gene>
    <name evidence="2" type="ORF">MELIAE_LOCUS4852</name>
</gene>
<keyword evidence="3" id="KW-1185">Reference proteome</keyword>
<evidence type="ECO:0000256" key="1">
    <source>
        <dbReference type="SAM" id="MobiDB-lite"/>
    </source>
</evidence>
<feature type="region of interest" description="Disordered" evidence="1">
    <location>
        <begin position="610"/>
        <end position="661"/>
    </location>
</feature>
<feature type="region of interest" description="Disordered" evidence="1">
    <location>
        <begin position="1472"/>
        <end position="1493"/>
    </location>
</feature>
<feature type="compositionally biased region" description="Basic and acidic residues" evidence="1">
    <location>
        <begin position="1533"/>
        <end position="1545"/>
    </location>
</feature>
<feature type="region of interest" description="Disordered" evidence="1">
    <location>
        <begin position="714"/>
        <end position="736"/>
    </location>
</feature>
<reference evidence="2" key="1">
    <citation type="submission" date="2021-12" db="EMBL/GenBank/DDBJ databases">
        <authorList>
            <person name="King R."/>
        </authorList>
    </citation>
    <scope>NUCLEOTIDE SEQUENCE</scope>
</reference>
<evidence type="ECO:0000313" key="2">
    <source>
        <dbReference type="EMBL" id="CAH0552680.1"/>
    </source>
</evidence>
<feature type="compositionally biased region" description="Low complexity" evidence="1">
    <location>
        <begin position="425"/>
        <end position="435"/>
    </location>
</feature>
<evidence type="ECO:0000313" key="3">
    <source>
        <dbReference type="Proteomes" id="UP001154078"/>
    </source>
</evidence>
<feature type="region of interest" description="Disordered" evidence="1">
    <location>
        <begin position="468"/>
        <end position="519"/>
    </location>
</feature>
<dbReference type="Proteomes" id="UP001154078">
    <property type="component" value="Chromosome 3"/>
</dbReference>
<feature type="compositionally biased region" description="Basic and acidic residues" evidence="1">
    <location>
        <begin position="1227"/>
        <end position="1243"/>
    </location>
</feature>
<feature type="compositionally biased region" description="Polar residues" evidence="1">
    <location>
        <begin position="1423"/>
        <end position="1436"/>
    </location>
</feature>
<feature type="compositionally biased region" description="Basic and acidic residues" evidence="1">
    <location>
        <begin position="1172"/>
        <end position="1190"/>
    </location>
</feature>
<feature type="compositionally biased region" description="Basic and acidic residues" evidence="1">
    <location>
        <begin position="1020"/>
        <end position="1040"/>
    </location>
</feature>
<name>A0A9P0B0R7_BRAAE</name>
<organism evidence="2 3">
    <name type="scientific">Brassicogethes aeneus</name>
    <name type="common">Rape pollen beetle</name>
    <name type="synonym">Meligethes aeneus</name>
    <dbReference type="NCBI Taxonomy" id="1431903"/>
    <lineage>
        <taxon>Eukaryota</taxon>
        <taxon>Metazoa</taxon>
        <taxon>Ecdysozoa</taxon>
        <taxon>Arthropoda</taxon>
        <taxon>Hexapoda</taxon>
        <taxon>Insecta</taxon>
        <taxon>Pterygota</taxon>
        <taxon>Neoptera</taxon>
        <taxon>Endopterygota</taxon>
        <taxon>Coleoptera</taxon>
        <taxon>Polyphaga</taxon>
        <taxon>Cucujiformia</taxon>
        <taxon>Nitidulidae</taxon>
        <taxon>Meligethinae</taxon>
        <taxon>Brassicogethes</taxon>
    </lineage>
</organism>
<feature type="compositionally biased region" description="Low complexity" evidence="1">
    <location>
        <begin position="716"/>
        <end position="727"/>
    </location>
</feature>
<feature type="region of interest" description="Disordered" evidence="1">
    <location>
        <begin position="424"/>
        <end position="445"/>
    </location>
</feature>
<feature type="compositionally biased region" description="Polar residues" evidence="1">
    <location>
        <begin position="652"/>
        <end position="661"/>
    </location>
</feature>
<proteinExistence type="predicted"/>
<dbReference type="EMBL" id="OV121134">
    <property type="protein sequence ID" value="CAH0552680.1"/>
    <property type="molecule type" value="Genomic_DNA"/>
</dbReference>
<protein>
    <submittedName>
        <fullName evidence="2">Uncharacterized protein</fullName>
    </submittedName>
</protein>
<feature type="compositionally biased region" description="Polar residues" evidence="1">
    <location>
        <begin position="622"/>
        <end position="644"/>
    </location>
</feature>
<feature type="region of interest" description="Disordered" evidence="1">
    <location>
        <begin position="1533"/>
        <end position="1555"/>
    </location>
</feature>
<feature type="compositionally biased region" description="Basic residues" evidence="1">
    <location>
        <begin position="1002"/>
        <end position="1014"/>
    </location>
</feature>
<feature type="compositionally biased region" description="Basic and acidic residues" evidence="1">
    <location>
        <begin position="968"/>
        <end position="1001"/>
    </location>
</feature>
<dbReference type="OrthoDB" id="6356536at2759"/>
<feature type="compositionally biased region" description="Basic and acidic residues" evidence="1">
    <location>
        <begin position="1334"/>
        <end position="1422"/>
    </location>
</feature>
<accession>A0A9P0B0R7</accession>
<feature type="compositionally biased region" description="Polar residues" evidence="1">
    <location>
        <begin position="476"/>
        <end position="489"/>
    </location>
</feature>
<feature type="compositionally biased region" description="Polar residues" evidence="1">
    <location>
        <begin position="1191"/>
        <end position="1202"/>
    </location>
</feature>
<feature type="compositionally biased region" description="Basic and acidic residues" evidence="1">
    <location>
        <begin position="1084"/>
        <end position="1113"/>
    </location>
</feature>
<feature type="region of interest" description="Disordered" evidence="1">
    <location>
        <begin position="1331"/>
        <end position="1436"/>
    </location>
</feature>
<feature type="region of interest" description="Disordered" evidence="1">
    <location>
        <begin position="963"/>
        <end position="1120"/>
    </location>
</feature>